<dbReference type="PRINTS" id="PR00344">
    <property type="entry name" value="BCTRLSENSOR"/>
</dbReference>
<dbReference type="Gene3D" id="3.30.565.10">
    <property type="entry name" value="Histidine kinase-like ATPase, C-terminal domain"/>
    <property type="match status" value="1"/>
</dbReference>
<evidence type="ECO:0000256" key="8">
    <source>
        <dbReference type="ARBA" id="ARBA00022741"/>
    </source>
</evidence>
<dbReference type="CDD" id="cd00082">
    <property type="entry name" value="HisKA"/>
    <property type="match status" value="1"/>
</dbReference>
<dbReference type="FunFam" id="3.30.565.10:FF:000006">
    <property type="entry name" value="Sensor histidine kinase WalK"/>
    <property type="match status" value="1"/>
</dbReference>
<evidence type="ECO:0000256" key="3">
    <source>
        <dbReference type="ARBA" id="ARBA00012438"/>
    </source>
</evidence>
<keyword evidence="18" id="KW-1185">Reference proteome</keyword>
<evidence type="ECO:0000313" key="17">
    <source>
        <dbReference type="EMBL" id="ALC17364.1"/>
    </source>
</evidence>
<dbReference type="EMBL" id="CP010802">
    <property type="protein sequence ID" value="ALC17364.1"/>
    <property type="molecule type" value="Genomic_DNA"/>
</dbReference>
<dbReference type="PATRIC" id="fig|1603606.3.peg.2831"/>
<dbReference type="GO" id="GO:0005524">
    <property type="term" value="F:ATP binding"/>
    <property type="evidence" value="ECO:0007669"/>
    <property type="project" value="UniProtKB-KW"/>
</dbReference>
<dbReference type="Gene3D" id="6.10.340.10">
    <property type="match status" value="1"/>
</dbReference>
<dbReference type="PANTHER" id="PTHR45528">
    <property type="entry name" value="SENSOR HISTIDINE KINASE CPXA"/>
    <property type="match status" value="1"/>
</dbReference>
<keyword evidence="7 14" id="KW-0812">Transmembrane</keyword>
<evidence type="ECO:0000256" key="6">
    <source>
        <dbReference type="ARBA" id="ARBA00022679"/>
    </source>
</evidence>
<dbReference type="AlphaFoldDB" id="A0A0M4D434"/>
<dbReference type="PROSITE" id="PS50109">
    <property type="entry name" value="HIS_KIN"/>
    <property type="match status" value="1"/>
</dbReference>
<evidence type="ECO:0000256" key="1">
    <source>
        <dbReference type="ARBA" id="ARBA00000085"/>
    </source>
</evidence>
<keyword evidence="9 17" id="KW-0418">Kinase</keyword>
<dbReference type="SMART" id="SM00387">
    <property type="entry name" value="HATPase_c"/>
    <property type="match status" value="1"/>
</dbReference>
<keyword evidence="8" id="KW-0547">Nucleotide-binding</keyword>
<sequence>MRIRIQYRLFLALLAASGLAVFGMFFIMQWSIDRGFLQYVNTLEQSRLERLAAGLEEAYAARGSWAFLRDDPAEWLRLMLRTLPEGSLTPEQRERLEKRLERRAEQGRLPRPEGRLPGPAHRFESRVLLLDADGSRILGPGGAGADLPRTPLRHDGTVVGSLILLPQKELSDVHQLRFVQQQKLALALVGLVVLLISTLLSLLLARRLVRPIQLLATATRQLAGGAYATRVPTVSGDELGQLARDFNALALTLEKNETARRQWVADISHELRTPLSVLRGEIEALQDGIRQPTAEAIASLHTEAMRLGRLVDDLYQLAVSDLGALSYRKEKTDFTALLREALASVRPRFADKGLTLKEELPAADLRLFADPQRLHQLLANLLENTLKYTDAPGEARVSLQAEKATAVLRIDDSPPGVPEEAWTRLFESLYRVEGSRSRTTGGAGLGLAICRNIVQAHDGSITAGPSPLGGVRITITFPLEKMP</sequence>
<dbReference type="InterPro" id="IPR003660">
    <property type="entry name" value="HAMP_dom"/>
</dbReference>
<keyword evidence="4" id="KW-1003">Cell membrane</keyword>
<keyword evidence="10" id="KW-0067">ATP-binding</keyword>
<evidence type="ECO:0000256" key="12">
    <source>
        <dbReference type="ARBA" id="ARBA00023012"/>
    </source>
</evidence>
<dbReference type="CDD" id="cd06225">
    <property type="entry name" value="HAMP"/>
    <property type="match status" value="1"/>
</dbReference>
<dbReference type="PANTHER" id="PTHR45528:SF1">
    <property type="entry name" value="SENSOR HISTIDINE KINASE CPXA"/>
    <property type="match status" value="1"/>
</dbReference>
<dbReference type="SUPFAM" id="SSF55874">
    <property type="entry name" value="ATPase domain of HSP90 chaperone/DNA topoisomerase II/histidine kinase"/>
    <property type="match status" value="1"/>
</dbReference>
<dbReference type="STRING" id="1603606.DSOUD_2611"/>
<keyword evidence="12" id="KW-0902">Two-component regulatory system</keyword>
<dbReference type="SUPFAM" id="SSF158472">
    <property type="entry name" value="HAMP domain-like"/>
    <property type="match status" value="1"/>
</dbReference>
<dbReference type="Pfam" id="PF02518">
    <property type="entry name" value="HATPase_c"/>
    <property type="match status" value="1"/>
</dbReference>
<feature type="domain" description="Histidine kinase" evidence="15">
    <location>
        <begin position="266"/>
        <end position="481"/>
    </location>
</feature>
<feature type="transmembrane region" description="Helical" evidence="14">
    <location>
        <begin position="184"/>
        <end position="205"/>
    </location>
</feature>
<dbReference type="GO" id="GO:0000155">
    <property type="term" value="F:phosphorelay sensor kinase activity"/>
    <property type="evidence" value="ECO:0007669"/>
    <property type="project" value="InterPro"/>
</dbReference>
<evidence type="ECO:0000256" key="10">
    <source>
        <dbReference type="ARBA" id="ARBA00022840"/>
    </source>
</evidence>
<dbReference type="Pfam" id="PF00512">
    <property type="entry name" value="HisKA"/>
    <property type="match status" value="1"/>
</dbReference>
<proteinExistence type="predicted"/>
<dbReference type="SMART" id="SM00304">
    <property type="entry name" value="HAMP"/>
    <property type="match status" value="1"/>
</dbReference>
<dbReference type="InterPro" id="IPR004358">
    <property type="entry name" value="Sig_transdc_His_kin-like_C"/>
</dbReference>
<evidence type="ECO:0000256" key="11">
    <source>
        <dbReference type="ARBA" id="ARBA00022989"/>
    </source>
</evidence>
<evidence type="ECO:0000259" key="15">
    <source>
        <dbReference type="PROSITE" id="PS50109"/>
    </source>
</evidence>
<evidence type="ECO:0000256" key="4">
    <source>
        <dbReference type="ARBA" id="ARBA00022475"/>
    </source>
</evidence>
<evidence type="ECO:0000256" key="9">
    <source>
        <dbReference type="ARBA" id="ARBA00022777"/>
    </source>
</evidence>
<accession>A0A0M4D434</accession>
<feature type="transmembrane region" description="Helical" evidence="14">
    <location>
        <begin position="9"/>
        <end position="32"/>
    </location>
</feature>
<evidence type="ECO:0000259" key="16">
    <source>
        <dbReference type="PROSITE" id="PS50885"/>
    </source>
</evidence>
<name>A0A0M4D434_9BACT</name>
<dbReference type="InterPro" id="IPR005467">
    <property type="entry name" value="His_kinase_dom"/>
</dbReference>
<evidence type="ECO:0000256" key="7">
    <source>
        <dbReference type="ARBA" id="ARBA00022692"/>
    </source>
</evidence>
<comment type="catalytic activity">
    <reaction evidence="1">
        <text>ATP + protein L-histidine = ADP + protein N-phospho-L-histidine.</text>
        <dbReference type="EC" id="2.7.13.3"/>
    </reaction>
</comment>
<evidence type="ECO:0000256" key="14">
    <source>
        <dbReference type="SAM" id="Phobius"/>
    </source>
</evidence>
<keyword evidence="11 14" id="KW-1133">Transmembrane helix</keyword>
<dbReference type="Pfam" id="PF00672">
    <property type="entry name" value="HAMP"/>
    <property type="match status" value="1"/>
</dbReference>
<evidence type="ECO:0000256" key="2">
    <source>
        <dbReference type="ARBA" id="ARBA00004651"/>
    </source>
</evidence>
<dbReference type="KEGG" id="des:DSOUD_2611"/>
<dbReference type="InterPro" id="IPR003661">
    <property type="entry name" value="HisK_dim/P_dom"/>
</dbReference>
<dbReference type="InterPro" id="IPR036890">
    <property type="entry name" value="HATPase_C_sf"/>
</dbReference>
<dbReference type="RefSeq" id="WP_053551378.1">
    <property type="nucleotide sequence ID" value="NZ_CP010802.1"/>
</dbReference>
<dbReference type="OrthoDB" id="9812241at2"/>
<keyword evidence="13 14" id="KW-0472">Membrane</keyword>
<dbReference type="InterPro" id="IPR003594">
    <property type="entry name" value="HATPase_dom"/>
</dbReference>
<dbReference type="SMART" id="SM00388">
    <property type="entry name" value="HisKA"/>
    <property type="match status" value="1"/>
</dbReference>
<keyword evidence="5" id="KW-0597">Phosphoprotein</keyword>
<dbReference type="PROSITE" id="PS50885">
    <property type="entry name" value="HAMP"/>
    <property type="match status" value="1"/>
</dbReference>
<feature type="domain" description="HAMP" evidence="16">
    <location>
        <begin position="206"/>
        <end position="258"/>
    </location>
</feature>
<dbReference type="EC" id="2.7.13.3" evidence="3"/>
<evidence type="ECO:0000256" key="13">
    <source>
        <dbReference type="ARBA" id="ARBA00023136"/>
    </source>
</evidence>
<dbReference type="InterPro" id="IPR036097">
    <property type="entry name" value="HisK_dim/P_sf"/>
</dbReference>
<dbReference type="Gene3D" id="1.10.287.130">
    <property type="match status" value="1"/>
</dbReference>
<keyword evidence="6" id="KW-0808">Transferase</keyword>
<protein>
    <recommendedName>
        <fullName evidence="3">histidine kinase</fullName>
        <ecNumber evidence="3">2.7.13.3</ecNumber>
    </recommendedName>
</protein>
<dbReference type="GO" id="GO:0005886">
    <property type="term" value="C:plasma membrane"/>
    <property type="evidence" value="ECO:0007669"/>
    <property type="project" value="UniProtKB-SubCell"/>
</dbReference>
<evidence type="ECO:0000256" key="5">
    <source>
        <dbReference type="ARBA" id="ARBA00022553"/>
    </source>
</evidence>
<comment type="subcellular location">
    <subcellularLocation>
        <location evidence="2">Cell membrane</location>
        <topology evidence="2">Multi-pass membrane protein</topology>
    </subcellularLocation>
</comment>
<dbReference type="SUPFAM" id="SSF47384">
    <property type="entry name" value="Homodimeric domain of signal transducing histidine kinase"/>
    <property type="match status" value="1"/>
</dbReference>
<organism evidence="17 18">
    <name type="scientific">Desulfuromonas soudanensis</name>
    <dbReference type="NCBI Taxonomy" id="1603606"/>
    <lineage>
        <taxon>Bacteria</taxon>
        <taxon>Pseudomonadati</taxon>
        <taxon>Thermodesulfobacteriota</taxon>
        <taxon>Desulfuromonadia</taxon>
        <taxon>Desulfuromonadales</taxon>
        <taxon>Desulfuromonadaceae</taxon>
        <taxon>Desulfuromonas</taxon>
    </lineage>
</organism>
<gene>
    <name evidence="17" type="ORF">DSOUD_2611</name>
</gene>
<dbReference type="InterPro" id="IPR050398">
    <property type="entry name" value="HssS/ArlS-like"/>
</dbReference>
<evidence type="ECO:0000313" key="18">
    <source>
        <dbReference type="Proteomes" id="UP000057158"/>
    </source>
</evidence>
<reference evidence="17 18" key="1">
    <citation type="submission" date="2015-07" db="EMBL/GenBank/DDBJ databases">
        <title>Isolation and Genomic Characterization of a Novel Halophilic Metal-Reducing Deltaproteobacterium from the Deep Subsurface.</title>
        <authorList>
            <person name="Badalamenti J.P."/>
            <person name="Summers Z.M."/>
            <person name="Gralnick J.A."/>
            <person name="Bond D.R."/>
        </authorList>
    </citation>
    <scope>NUCLEOTIDE SEQUENCE [LARGE SCALE GENOMIC DNA]</scope>
    <source>
        <strain evidence="17 18">WTL</strain>
    </source>
</reference>
<dbReference type="Proteomes" id="UP000057158">
    <property type="component" value="Chromosome"/>
</dbReference>